<organism evidence="7 8">
    <name type="scientific">Psilocybe cf. subviscida</name>
    <dbReference type="NCBI Taxonomy" id="2480587"/>
    <lineage>
        <taxon>Eukaryota</taxon>
        <taxon>Fungi</taxon>
        <taxon>Dikarya</taxon>
        <taxon>Basidiomycota</taxon>
        <taxon>Agaricomycotina</taxon>
        <taxon>Agaricomycetes</taxon>
        <taxon>Agaricomycetidae</taxon>
        <taxon>Agaricales</taxon>
        <taxon>Agaricineae</taxon>
        <taxon>Strophariaceae</taxon>
        <taxon>Psilocybe</taxon>
    </lineage>
</organism>
<keyword evidence="8" id="KW-1185">Reference proteome</keyword>
<keyword evidence="5" id="KW-0456">Lyase</keyword>
<dbReference type="InterPro" id="IPR000026">
    <property type="entry name" value="N1-like"/>
</dbReference>
<dbReference type="GO" id="GO:0016787">
    <property type="term" value="F:hydrolase activity"/>
    <property type="evidence" value="ECO:0007669"/>
    <property type="project" value="UniProtKB-KW"/>
</dbReference>
<dbReference type="GO" id="GO:0016829">
    <property type="term" value="F:lyase activity"/>
    <property type="evidence" value="ECO:0007669"/>
    <property type="project" value="UniProtKB-KW"/>
</dbReference>
<keyword evidence="6" id="KW-0732">Signal</keyword>
<evidence type="ECO:0000313" key="7">
    <source>
        <dbReference type="EMBL" id="KAF5313854.1"/>
    </source>
</evidence>
<dbReference type="AlphaFoldDB" id="A0A8H5AZQ7"/>
<comment type="caution">
    <text evidence="7">The sequence shown here is derived from an EMBL/GenBank/DDBJ whole genome shotgun (WGS) entry which is preliminary data.</text>
</comment>
<keyword evidence="1" id="KW-0540">Nuclease</keyword>
<dbReference type="PANTHER" id="PTHR42104">
    <property type="entry name" value="EXTRACELLULAR GUANYL-SPECIFIC RIBONUCLEASE RNTA (AFU_ORTHOLOGUE AFUA_4G03230)"/>
    <property type="match status" value="1"/>
</dbReference>
<dbReference type="GO" id="GO:0004521">
    <property type="term" value="F:RNA endonuclease activity"/>
    <property type="evidence" value="ECO:0007669"/>
    <property type="project" value="InterPro"/>
</dbReference>
<evidence type="ECO:0000313" key="8">
    <source>
        <dbReference type="Proteomes" id="UP000567179"/>
    </source>
</evidence>
<protein>
    <submittedName>
        <fullName evidence="7">Uncharacterized protein</fullName>
    </submittedName>
</protein>
<dbReference type="Pfam" id="PF00545">
    <property type="entry name" value="Ribonuclease"/>
    <property type="match status" value="1"/>
</dbReference>
<accession>A0A8H5AZQ7</accession>
<keyword evidence="4" id="KW-1015">Disulfide bond</keyword>
<dbReference type="PANTHER" id="PTHR42104:SF1">
    <property type="entry name" value="EXTRACELLULAR GUANYL-SPECIFIC RIBONUCLEASE RNTA (AFU_ORTHOLOGUE AFUA_4G03230)"/>
    <property type="match status" value="1"/>
</dbReference>
<keyword evidence="2" id="KW-0255">Endonuclease</keyword>
<evidence type="ECO:0000256" key="2">
    <source>
        <dbReference type="ARBA" id="ARBA00022759"/>
    </source>
</evidence>
<proteinExistence type="predicted"/>
<dbReference type="Gene3D" id="3.10.450.30">
    <property type="entry name" value="Microbial ribonucleases"/>
    <property type="match status" value="1"/>
</dbReference>
<feature type="chain" id="PRO_5034552058" evidence="6">
    <location>
        <begin position="20"/>
        <end position="160"/>
    </location>
</feature>
<gene>
    <name evidence="7" type="ORF">D9619_013055</name>
</gene>
<feature type="signal peptide" evidence="6">
    <location>
        <begin position="1"/>
        <end position="19"/>
    </location>
</feature>
<evidence type="ECO:0000256" key="4">
    <source>
        <dbReference type="ARBA" id="ARBA00023157"/>
    </source>
</evidence>
<dbReference type="SUPFAM" id="SSF53933">
    <property type="entry name" value="Microbial ribonucleases"/>
    <property type="match status" value="1"/>
</dbReference>
<evidence type="ECO:0000256" key="5">
    <source>
        <dbReference type="ARBA" id="ARBA00023239"/>
    </source>
</evidence>
<dbReference type="InterPro" id="IPR016191">
    <property type="entry name" value="Ribonuclease/ribotoxin"/>
</dbReference>
<reference evidence="7 8" key="1">
    <citation type="journal article" date="2020" name="ISME J.">
        <title>Uncovering the hidden diversity of litter-decomposition mechanisms in mushroom-forming fungi.</title>
        <authorList>
            <person name="Floudas D."/>
            <person name="Bentzer J."/>
            <person name="Ahren D."/>
            <person name="Johansson T."/>
            <person name="Persson P."/>
            <person name="Tunlid A."/>
        </authorList>
    </citation>
    <scope>NUCLEOTIDE SEQUENCE [LARGE SCALE GENOMIC DNA]</scope>
    <source>
        <strain evidence="7 8">CBS 101986</strain>
    </source>
</reference>
<dbReference type="EMBL" id="JAACJJ010000046">
    <property type="protein sequence ID" value="KAF5313854.1"/>
    <property type="molecule type" value="Genomic_DNA"/>
</dbReference>
<dbReference type="GO" id="GO:0003723">
    <property type="term" value="F:RNA binding"/>
    <property type="evidence" value="ECO:0007669"/>
    <property type="project" value="InterPro"/>
</dbReference>
<evidence type="ECO:0000256" key="3">
    <source>
        <dbReference type="ARBA" id="ARBA00022801"/>
    </source>
</evidence>
<dbReference type="OrthoDB" id="2999359at2759"/>
<name>A0A8H5AZQ7_9AGAR</name>
<evidence type="ECO:0000256" key="1">
    <source>
        <dbReference type="ARBA" id="ARBA00022722"/>
    </source>
</evidence>
<dbReference type="Proteomes" id="UP000567179">
    <property type="component" value="Unassembled WGS sequence"/>
</dbReference>
<evidence type="ECO:0000256" key="6">
    <source>
        <dbReference type="SAM" id="SignalP"/>
    </source>
</evidence>
<keyword evidence="3" id="KW-0378">Hydrolase</keyword>
<sequence>MVLCANLLSCAIFVACAVATPTYAAATTPELESREPDADYRCVNNAVPGGAFVITQANAVAALNGSPRTTGRSGYPHTFENFSGITWPVAKCNTASLLEFPVLLDGKIYNADSRPKDNPGPARIIFTIDGQPAPTKLMCGVVAHAGQDGNPNAGFLNKCT</sequence>